<feature type="region of interest" description="Disordered" evidence="10">
    <location>
        <begin position="93"/>
        <end position="133"/>
    </location>
</feature>
<dbReference type="PANTHER" id="PTHR31992:SF97">
    <property type="entry name" value="DOF ZINC FINGER PROTEIN"/>
    <property type="match status" value="1"/>
</dbReference>
<dbReference type="AlphaFoldDB" id="A0A4S4EUQ4"/>
<proteinExistence type="predicted"/>
<keyword evidence="4 9" id="KW-0805">Transcription regulation</keyword>
<keyword evidence="3 9" id="KW-0862">Zinc</keyword>
<dbReference type="PROSITE" id="PS50884">
    <property type="entry name" value="ZF_DOF_2"/>
    <property type="match status" value="1"/>
</dbReference>
<keyword evidence="7 8" id="KW-0539">Nucleus</keyword>
<feature type="compositionally biased region" description="Low complexity" evidence="10">
    <location>
        <begin position="105"/>
        <end position="128"/>
    </location>
</feature>
<evidence type="ECO:0000256" key="4">
    <source>
        <dbReference type="ARBA" id="ARBA00023015"/>
    </source>
</evidence>
<dbReference type="InterPro" id="IPR003851">
    <property type="entry name" value="Znf_Dof"/>
</dbReference>
<accession>A0A4S4EUQ4</accession>
<dbReference type="Proteomes" id="UP000306102">
    <property type="component" value="Unassembled WGS sequence"/>
</dbReference>
<evidence type="ECO:0000256" key="5">
    <source>
        <dbReference type="ARBA" id="ARBA00023125"/>
    </source>
</evidence>
<evidence type="ECO:0000256" key="10">
    <source>
        <dbReference type="SAM" id="MobiDB-lite"/>
    </source>
</evidence>
<comment type="caution">
    <text evidence="12">The sequence shown here is derived from an EMBL/GenBank/DDBJ whole genome shotgun (WGS) entry which is preliminary data.</text>
</comment>
<comment type="function">
    <text evidence="9">Transcription factor that binds specifically to a 5'-AA[AG]G-3' consensus core sequence.</text>
</comment>
<dbReference type="GO" id="GO:0003677">
    <property type="term" value="F:DNA binding"/>
    <property type="evidence" value="ECO:0007669"/>
    <property type="project" value="UniProtKB-UniRule"/>
</dbReference>
<keyword evidence="6 9" id="KW-0804">Transcription</keyword>
<organism evidence="12 13">
    <name type="scientific">Camellia sinensis var. sinensis</name>
    <name type="common">China tea</name>
    <dbReference type="NCBI Taxonomy" id="542762"/>
    <lineage>
        <taxon>Eukaryota</taxon>
        <taxon>Viridiplantae</taxon>
        <taxon>Streptophyta</taxon>
        <taxon>Embryophyta</taxon>
        <taxon>Tracheophyta</taxon>
        <taxon>Spermatophyta</taxon>
        <taxon>Magnoliopsida</taxon>
        <taxon>eudicotyledons</taxon>
        <taxon>Gunneridae</taxon>
        <taxon>Pentapetalae</taxon>
        <taxon>asterids</taxon>
        <taxon>Ericales</taxon>
        <taxon>Theaceae</taxon>
        <taxon>Camellia</taxon>
    </lineage>
</organism>
<evidence type="ECO:0000313" key="13">
    <source>
        <dbReference type="Proteomes" id="UP000306102"/>
    </source>
</evidence>
<evidence type="ECO:0000256" key="1">
    <source>
        <dbReference type="ARBA" id="ARBA00022723"/>
    </source>
</evidence>
<evidence type="ECO:0000256" key="3">
    <source>
        <dbReference type="ARBA" id="ARBA00022833"/>
    </source>
</evidence>
<evidence type="ECO:0000256" key="9">
    <source>
        <dbReference type="RuleBase" id="RU369094"/>
    </source>
</evidence>
<sequence>MGLSTKQVSSDGHDWGDSLLQSGSALEIPKPPVAVARRLQLRHQQSEPLACPRCGSKNTKFCYYNNYNESQPRHFCKACKRHWTKGGTLRNVPVGGGRKNKRLKTATTTTTTSTTTATTTATTATASSRSNTHVGIQNQQELGGDQKNISEILYHAFIHPPHDSINGSGNFNLKSFSGNNGNFLGSTLPFTFSSLSSFESDPSSIPTSFRSSDCYEFTGGLAFMEEEDRTITTFIPTTTSIATQPWQVVPTTSSVMDMPNYWNWDDIDTLVSTQELNIPWDDHDTDLNPKS</sequence>
<gene>
    <name evidence="12" type="ORF">TEA_008550</name>
</gene>
<dbReference type="GO" id="GO:0008270">
    <property type="term" value="F:zinc ion binding"/>
    <property type="evidence" value="ECO:0007669"/>
    <property type="project" value="UniProtKB-KW"/>
</dbReference>
<evidence type="ECO:0000256" key="2">
    <source>
        <dbReference type="ARBA" id="ARBA00022771"/>
    </source>
</evidence>
<keyword evidence="2 8" id="KW-0863">Zinc-finger</keyword>
<dbReference type="GO" id="GO:0003700">
    <property type="term" value="F:DNA-binding transcription factor activity"/>
    <property type="evidence" value="ECO:0007669"/>
    <property type="project" value="UniProtKB-UniRule"/>
</dbReference>
<protein>
    <recommendedName>
        <fullName evidence="9">Dof zinc finger protein</fullName>
    </recommendedName>
</protein>
<evidence type="ECO:0000259" key="11">
    <source>
        <dbReference type="PROSITE" id="PS50884"/>
    </source>
</evidence>
<evidence type="ECO:0000256" key="6">
    <source>
        <dbReference type="ARBA" id="ARBA00023163"/>
    </source>
</evidence>
<dbReference type="Pfam" id="PF02701">
    <property type="entry name" value="Zn_ribbon_Dof"/>
    <property type="match status" value="1"/>
</dbReference>
<feature type="domain" description="Dof-type" evidence="11">
    <location>
        <begin position="49"/>
        <end position="103"/>
    </location>
</feature>
<dbReference type="GO" id="GO:0005634">
    <property type="term" value="C:nucleus"/>
    <property type="evidence" value="ECO:0007669"/>
    <property type="project" value="UniProtKB-SubCell"/>
</dbReference>
<dbReference type="PANTHER" id="PTHR31992">
    <property type="entry name" value="DOF ZINC FINGER PROTEIN DOF1.4-RELATED"/>
    <property type="match status" value="1"/>
</dbReference>
<keyword evidence="13" id="KW-1185">Reference proteome</keyword>
<evidence type="ECO:0000256" key="7">
    <source>
        <dbReference type="ARBA" id="ARBA00023242"/>
    </source>
</evidence>
<keyword evidence="5 8" id="KW-0238">DNA-binding</keyword>
<keyword evidence="1 9" id="KW-0479">Metal-binding</keyword>
<evidence type="ECO:0000313" key="12">
    <source>
        <dbReference type="EMBL" id="THG20016.1"/>
    </source>
</evidence>
<dbReference type="InterPro" id="IPR045174">
    <property type="entry name" value="Dof"/>
</dbReference>
<dbReference type="EMBL" id="SDRB02002171">
    <property type="protein sequence ID" value="THG20016.1"/>
    <property type="molecule type" value="Genomic_DNA"/>
</dbReference>
<comment type="subcellular location">
    <subcellularLocation>
        <location evidence="8 9">Nucleus</location>
    </subcellularLocation>
</comment>
<name>A0A4S4EUQ4_CAMSN</name>
<dbReference type="PROSITE" id="PS01361">
    <property type="entry name" value="ZF_DOF_1"/>
    <property type="match status" value="1"/>
</dbReference>
<reference evidence="12 13" key="1">
    <citation type="journal article" date="2018" name="Proc. Natl. Acad. Sci. U.S.A.">
        <title>Draft genome sequence of Camellia sinensis var. sinensis provides insights into the evolution of the tea genome and tea quality.</title>
        <authorList>
            <person name="Wei C."/>
            <person name="Yang H."/>
            <person name="Wang S."/>
            <person name="Zhao J."/>
            <person name="Liu C."/>
            <person name="Gao L."/>
            <person name="Xia E."/>
            <person name="Lu Y."/>
            <person name="Tai Y."/>
            <person name="She G."/>
            <person name="Sun J."/>
            <person name="Cao H."/>
            <person name="Tong W."/>
            <person name="Gao Q."/>
            <person name="Li Y."/>
            <person name="Deng W."/>
            <person name="Jiang X."/>
            <person name="Wang W."/>
            <person name="Chen Q."/>
            <person name="Zhang S."/>
            <person name="Li H."/>
            <person name="Wu J."/>
            <person name="Wang P."/>
            <person name="Li P."/>
            <person name="Shi C."/>
            <person name="Zheng F."/>
            <person name="Jian J."/>
            <person name="Huang B."/>
            <person name="Shan D."/>
            <person name="Shi M."/>
            <person name="Fang C."/>
            <person name="Yue Y."/>
            <person name="Li F."/>
            <person name="Li D."/>
            <person name="Wei S."/>
            <person name="Han B."/>
            <person name="Jiang C."/>
            <person name="Yin Y."/>
            <person name="Xia T."/>
            <person name="Zhang Z."/>
            <person name="Bennetzen J.L."/>
            <person name="Zhao S."/>
            <person name="Wan X."/>
        </authorList>
    </citation>
    <scope>NUCLEOTIDE SEQUENCE [LARGE SCALE GENOMIC DNA]</scope>
    <source>
        <strain evidence="13">cv. Shuchazao</strain>
        <tissue evidence="12">Leaf</tissue>
    </source>
</reference>
<evidence type="ECO:0000256" key="8">
    <source>
        <dbReference type="PROSITE-ProRule" id="PRU00071"/>
    </source>
</evidence>